<keyword evidence="2 4" id="KW-0548">Nucleotidyltransferase</keyword>
<dbReference type="RefSeq" id="WP_073362426.1">
    <property type="nucleotide sequence ID" value="NZ_FQVQ01000004.1"/>
</dbReference>
<dbReference type="NCBIfam" id="NF009905">
    <property type="entry name" value="PRK13368.1"/>
    <property type="match status" value="1"/>
</dbReference>
<keyword evidence="6" id="KW-1185">Reference proteome</keyword>
<evidence type="ECO:0000313" key="5">
    <source>
        <dbReference type="EMBL" id="SHF18203.1"/>
    </source>
</evidence>
<evidence type="ECO:0000313" key="6">
    <source>
        <dbReference type="Proteomes" id="UP000184147"/>
    </source>
</evidence>
<dbReference type="HAMAP" id="MF_00057">
    <property type="entry name" value="KdsB"/>
    <property type="match status" value="1"/>
</dbReference>
<evidence type="ECO:0000256" key="3">
    <source>
        <dbReference type="ARBA" id="ARBA00022985"/>
    </source>
</evidence>
<dbReference type="Pfam" id="PF02348">
    <property type="entry name" value="CTP_transf_3"/>
    <property type="match status" value="1"/>
</dbReference>
<dbReference type="NCBIfam" id="NF003952">
    <property type="entry name" value="PRK05450.1-5"/>
    <property type="match status" value="1"/>
</dbReference>
<dbReference type="InterPro" id="IPR029044">
    <property type="entry name" value="Nucleotide-diphossugar_trans"/>
</dbReference>
<evidence type="ECO:0000256" key="1">
    <source>
        <dbReference type="ARBA" id="ARBA00022679"/>
    </source>
</evidence>
<dbReference type="GO" id="GO:0033468">
    <property type="term" value="P:CMP-keto-3-deoxy-D-manno-octulosonic acid biosynthetic process"/>
    <property type="evidence" value="ECO:0007669"/>
    <property type="project" value="UniProtKB-UniRule"/>
</dbReference>
<dbReference type="STRING" id="1124188.SAMN05444377_104212"/>
<comment type="function">
    <text evidence="4">Activates KDO (a required 8-carbon sugar) for incorporation into bacterial lipopolysaccharide in Gram-negative bacteria.</text>
</comment>
<sequence length="244" mass="27666">MNVIAVIPARYASTRFPAKLVQDLCGKPVIVRTYEAALQTQLFDEVFVVTDADEIEAAVKAHGGKVIRSQRHHESGSDRIAEAVVDLKADIVVNVQGDEPFMAREPLEALLQAFREDVDQQIDLGSLMVAITDTTEIENPNVVKVVTDRMGYALYFSRSVIPYPRERAEGLRYMRHIGVYAFRKQALLDFAQWPMQPLEATEKLEQLRYLEFGKRIKMVETSHVGIGIDTPEDLEQARLMFSRQ</sequence>
<dbReference type="OrthoDB" id="9815559at2"/>
<name>A0A1M4ZJH6_9FLAO</name>
<organism evidence="5 6">
    <name type="scientific">Flavobacterium fontis</name>
    <dbReference type="NCBI Taxonomy" id="1124188"/>
    <lineage>
        <taxon>Bacteria</taxon>
        <taxon>Pseudomonadati</taxon>
        <taxon>Bacteroidota</taxon>
        <taxon>Flavobacteriia</taxon>
        <taxon>Flavobacteriales</taxon>
        <taxon>Flavobacteriaceae</taxon>
        <taxon>Flavobacterium</taxon>
    </lineage>
</organism>
<keyword evidence="1 4" id="KW-0808">Transferase</keyword>
<comment type="catalytic activity">
    <reaction evidence="4">
        <text>3-deoxy-alpha-D-manno-oct-2-ulosonate + CTP = CMP-3-deoxy-beta-D-manno-octulosonate + diphosphate</text>
        <dbReference type="Rhea" id="RHEA:23448"/>
        <dbReference type="ChEBI" id="CHEBI:33019"/>
        <dbReference type="ChEBI" id="CHEBI:37563"/>
        <dbReference type="ChEBI" id="CHEBI:85986"/>
        <dbReference type="ChEBI" id="CHEBI:85987"/>
        <dbReference type="EC" id="2.7.7.38"/>
    </reaction>
</comment>
<dbReference type="NCBIfam" id="NF003950">
    <property type="entry name" value="PRK05450.1-3"/>
    <property type="match status" value="1"/>
</dbReference>
<accession>A0A1M4ZJH6</accession>
<dbReference type="SUPFAM" id="SSF53448">
    <property type="entry name" value="Nucleotide-diphospho-sugar transferases"/>
    <property type="match status" value="1"/>
</dbReference>
<gene>
    <name evidence="4" type="primary">kdsB</name>
    <name evidence="5" type="ORF">SAMN05444377_104212</name>
</gene>
<keyword evidence="4" id="KW-0963">Cytoplasm</keyword>
<protein>
    <recommendedName>
        <fullName evidence="4">3-deoxy-manno-octulosonate cytidylyltransferase</fullName>
        <ecNumber evidence="4">2.7.7.38</ecNumber>
    </recommendedName>
    <alternativeName>
        <fullName evidence="4">CMP-2-keto-3-deoxyoctulosonic acid synthase</fullName>
        <shortName evidence="4">CKS</shortName>
        <shortName evidence="4">CMP-KDO synthase</shortName>
    </alternativeName>
</protein>
<dbReference type="InterPro" id="IPR004528">
    <property type="entry name" value="KdsB"/>
</dbReference>
<dbReference type="PANTHER" id="PTHR42866">
    <property type="entry name" value="3-DEOXY-MANNO-OCTULOSONATE CYTIDYLYLTRANSFERASE"/>
    <property type="match status" value="1"/>
</dbReference>
<dbReference type="AlphaFoldDB" id="A0A1M4ZJH6"/>
<dbReference type="GO" id="GO:0005829">
    <property type="term" value="C:cytosol"/>
    <property type="evidence" value="ECO:0007669"/>
    <property type="project" value="TreeGrafter"/>
</dbReference>
<dbReference type="NCBIfam" id="TIGR00466">
    <property type="entry name" value="kdsB"/>
    <property type="match status" value="1"/>
</dbReference>
<keyword evidence="3 4" id="KW-0448">Lipopolysaccharide biosynthesis</keyword>
<comment type="pathway">
    <text evidence="4">Nucleotide-sugar biosynthesis; CMP-3-deoxy-D-manno-octulosonate biosynthesis; CMP-3-deoxy-D-manno-octulosonate from 3-deoxy-D-manno-octulosonate and CTP: step 1/1.</text>
</comment>
<evidence type="ECO:0000256" key="2">
    <source>
        <dbReference type="ARBA" id="ARBA00022695"/>
    </source>
</evidence>
<evidence type="ECO:0000256" key="4">
    <source>
        <dbReference type="HAMAP-Rule" id="MF_00057"/>
    </source>
</evidence>
<dbReference type="EC" id="2.7.7.38" evidence="4"/>
<comment type="subcellular location">
    <subcellularLocation>
        <location evidence="4">Cytoplasm</location>
    </subcellularLocation>
</comment>
<dbReference type="UniPathway" id="UPA00358">
    <property type="reaction ID" value="UER00476"/>
</dbReference>
<dbReference type="CDD" id="cd02517">
    <property type="entry name" value="CMP-KDO-Synthetase"/>
    <property type="match status" value="1"/>
</dbReference>
<dbReference type="EMBL" id="FQVQ01000004">
    <property type="protein sequence ID" value="SHF18203.1"/>
    <property type="molecule type" value="Genomic_DNA"/>
</dbReference>
<dbReference type="Gene3D" id="3.90.550.10">
    <property type="entry name" value="Spore Coat Polysaccharide Biosynthesis Protein SpsA, Chain A"/>
    <property type="match status" value="1"/>
</dbReference>
<dbReference type="GO" id="GO:0008690">
    <property type="term" value="F:3-deoxy-manno-octulosonate cytidylyltransferase activity"/>
    <property type="evidence" value="ECO:0007669"/>
    <property type="project" value="UniProtKB-UniRule"/>
</dbReference>
<dbReference type="GO" id="GO:0009103">
    <property type="term" value="P:lipopolysaccharide biosynthetic process"/>
    <property type="evidence" value="ECO:0007669"/>
    <property type="project" value="UniProtKB-UniRule"/>
</dbReference>
<dbReference type="Proteomes" id="UP000184147">
    <property type="component" value="Unassembled WGS sequence"/>
</dbReference>
<reference evidence="5 6" key="1">
    <citation type="submission" date="2016-11" db="EMBL/GenBank/DDBJ databases">
        <authorList>
            <person name="Jaros S."/>
            <person name="Januszkiewicz K."/>
            <person name="Wedrychowicz H."/>
        </authorList>
    </citation>
    <scope>NUCLEOTIDE SEQUENCE [LARGE SCALE GENOMIC DNA]</scope>
    <source>
        <strain evidence="5 6">DSM 25660</strain>
    </source>
</reference>
<comment type="similarity">
    <text evidence="4">Belongs to the KdsB family.</text>
</comment>
<proteinExistence type="inferred from homology"/>
<dbReference type="InterPro" id="IPR003329">
    <property type="entry name" value="Cytidylyl_trans"/>
</dbReference>
<dbReference type="PANTHER" id="PTHR42866:SF2">
    <property type="entry name" value="3-DEOXY-MANNO-OCTULOSONATE CYTIDYLYLTRANSFERASE, MITOCHONDRIAL"/>
    <property type="match status" value="1"/>
</dbReference>